<dbReference type="InterPro" id="IPR028144">
    <property type="entry name" value="CYSTM_dom"/>
</dbReference>
<sequence length="109" mass="11207">MSYNKPDGPPPSYPAPVHDAGPTTLPKRPGRLLQPRRIPSSELRSTPAAGLLRLSTTPGSTTHVLPAAARYPQPGYYADDRGGGGSSGGGICAGIMAALACCCCLDILF</sequence>
<accession>A0A2G7FEZ5</accession>
<dbReference type="GO" id="GO:0016020">
    <property type="term" value="C:membrane"/>
    <property type="evidence" value="ECO:0007669"/>
    <property type="project" value="UniProtKB-SubCell"/>
</dbReference>
<evidence type="ECO:0000256" key="1">
    <source>
        <dbReference type="ARBA" id="ARBA00004370"/>
    </source>
</evidence>
<evidence type="ECO:0000313" key="6">
    <source>
        <dbReference type="EMBL" id="PIG79212.1"/>
    </source>
</evidence>
<name>A0A2G7FEZ5_9EURO</name>
<proteinExistence type="inferred from homology"/>
<keyword evidence="3" id="KW-0472">Membrane</keyword>
<dbReference type="Proteomes" id="UP000231358">
    <property type="component" value="Unassembled WGS sequence"/>
</dbReference>
<evidence type="ECO:0000256" key="4">
    <source>
        <dbReference type="SAM" id="MobiDB-lite"/>
    </source>
</evidence>
<dbReference type="STRING" id="656916.A0A2G7FEZ5"/>
<gene>
    <name evidence="6" type="ORF">AARAC_010487</name>
</gene>
<comment type="caution">
    <text evidence="6">The sequence shown here is derived from an EMBL/GenBank/DDBJ whole genome shotgun (WGS) entry which is preliminary data.</text>
</comment>
<comment type="similarity">
    <text evidence="2">Belongs to the CYSTM1 family.</text>
</comment>
<evidence type="ECO:0000259" key="5">
    <source>
        <dbReference type="Pfam" id="PF12734"/>
    </source>
</evidence>
<protein>
    <recommendedName>
        <fullName evidence="5">Cysteine-rich transmembrane domain-containing protein</fullName>
    </recommendedName>
</protein>
<organism evidence="6 7">
    <name type="scientific">Aspergillus arachidicola</name>
    <dbReference type="NCBI Taxonomy" id="656916"/>
    <lineage>
        <taxon>Eukaryota</taxon>
        <taxon>Fungi</taxon>
        <taxon>Dikarya</taxon>
        <taxon>Ascomycota</taxon>
        <taxon>Pezizomycotina</taxon>
        <taxon>Eurotiomycetes</taxon>
        <taxon>Eurotiomycetidae</taxon>
        <taxon>Eurotiales</taxon>
        <taxon>Aspergillaceae</taxon>
        <taxon>Aspergillus</taxon>
        <taxon>Aspergillus subgen. Circumdati</taxon>
    </lineage>
</organism>
<evidence type="ECO:0000256" key="2">
    <source>
        <dbReference type="ARBA" id="ARBA00009444"/>
    </source>
</evidence>
<feature type="domain" description="Cysteine-rich transmembrane" evidence="5">
    <location>
        <begin position="74"/>
        <end position="109"/>
    </location>
</feature>
<evidence type="ECO:0000256" key="3">
    <source>
        <dbReference type="ARBA" id="ARBA00023136"/>
    </source>
</evidence>
<dbReference type="Pfam" id="PF12734">
    <property type="entry name" value="CYSTM"/>
    <property type="match status" value="1"/>
</dbReference>
<dbReference type="AlphaFoldDB" id="A0A2G7FEZ5"/>
<comment type="subcellular location">
    <subcellularLocation>
        <location evidence="1">Membrane</location>
    </subcellularLocation>
</comment>
<keyword evidence="7" id="KW-1185">Reference proteome</keyword>
<feature type="region of interest" description="Disordered" evidence="4">
    <location>
        <begin position="1"/>
        <end position="47"/>
    </location>
</feature>
<dbReference type="EMBL" id="NEXV01000702">
    <property type="protein sequence ID" value="PIG79212.1"/>
    <property type="molecule type" value="Genomic_DNA"/>
</dbReference>
<reference evidence="6 7" key="1">
    <citation type="submission" date="2017-05" db="EMBL/GenBank/DDBJ databases">
        <title>Genome sequence for an aflatoxigenic pathogen of Argentinian peanut, Aspergillus arachidicola.</title>
        <authorList>
            <person name="Moore G."/>
            <person name="Beltz S.B."/>
            <person name="Mack B.M."/>
        </authorList>
    </citation>
    <scope>NUCLEOTIDE SEQUENCE [LARGE SCALE GENOMIC DNA]</scope>
    <source>
        <strain evidence="6 7">CBS 117610</strain>
    </source>
</reference>
<evidence type="ECO:0000313" key="7">
    <source>
        <dbReference type="Proteomes" id="UP000231358"/>
    </source>
</evidence>